<sequence>MGNIILLSGEPRIGKTTALKKIIHSIGKENCIGFYTEEIRGKFDRSGFQCVSLDGTRKKIADVNLDTNVRMGRYGIDIEGFENFAIPILNNSYTSNKITIIDEIGPIQFLSTKFKQEISNILTSSTCVIGTIFYNNHPDIDKIKRIPGVKIYYMAIENRTTILETVLQEIQQVVHSSSLSKEASI</sequence>
<dbReference type="InterPro" id="IPR004948">
    <property type="entry name" value="Nuc-triphosphatase_THEP1"/>
</dbReference>
<keyword evidence="5" id="KW-1185">Reference proteome</keyword>
<dbReference type="InterPro" id="IPR027417">
    <property type="entry name" value="P-loop_NTPase"/>
</dbReference>
<organism evidence="4 5">
    <name type="scientific">Clostridium cellulovorans (strain ATCC 35296 / DSM 3052 / OCM 3 / 743B)</name>
    <dbReference type="NCBI Taxonomy" id="573061"/>
    <lineage>
        <taxon>Bacteria</taxon>
        <taxon>Bacillati</taxon>
        <taxon>Bacillota</taxon>
        <taxon>Clostridia</taxon>
        <taxon>Eubacteriales</taxon>
        <taxon>Clostridiaceae</taxon>
        <taxon>Clostridium</taxon>
    </lineage>
</organism>
<dbReference type="GO" id="GO:0017111">
    <property type="term" value="F:ribonucleoside triphosphate phosphatase activity"/>
    <property type="evidence" value="ECO:0007669"/>
    <property type="project" value="InterPro"/>
</dbReference>
<dbReference type="SUPFAM" id="SSF52540">
    <property type="entry name" value="P-loop containing nucleoside triphosphate hydrolases"/>
    <property type="match status" value="1"/>
</dbReference>
<dbReference type="EMBL" id="CP002160">
    <property type="protein sequence ID" value="ADL51913.1"/>
    <property type="molecule type" value="Genomic_DNA"/>
</dbReference>
<keyword evidence="1" id="KW-0547">Nucleotide-binding</keyword>
<reference evidence="4 5" key="1">
    <citation type="submission" date="2010-08" db="EMBL/GenBank/DDBJ databases">
        <title>Complete sequence of Clostridium cellulovorans 743B.</title>
        <authorList>
            <consortium name="US DOE Joint Genome Institute"/>
            <person name="Lucas S."/>
            <person name="Copeland A."/>
            <person name="Lapidus A."/>
            <person name="Cheng J.-F."/>
            <person name="Bruce D."/>
            <person name="Goodwin L."/>
            <person name="Pitluck S."/>
            <person name="Chertkov O."/>
            <person name="Detter J.C."/>
            <person name="Han C."/>
            <person name="Tapia R."/>
            <person name="Land M."/>
            <person name="Hauser L."/>
            <person name="Chang Y.-J."/>
            <person name="Jeffries C."/>
            <person name="Kyrpides N."/>
            <person name="Ivanova N."/>
            <person name="Mikhailova N."/>
            <person name="Hemme C.L."/>
            <person name="Woyke T."/>
        </authorList>
    </citation>
    <scope>NUCLEOTIDE SEQUENCE [LARGE SCALE GENOMIC DNA]</scope>
    <source>
        <strain evidence="5">ATCC 35296 / DSM 3052 / OCM 3 / 743B</strain>
    </source>
</reference>
<evidence type="ECO:0000256" key="2">
    <source>
        <dbReference type="ARBA" id="ARBA00022801"/>
    </source>
</evidence>
<evidence type="ECO:0000256" key="1">
    <source>
        <dbReference type="ARBA" id="ARBA00022741"/>
    </source>
</evidence>
<dbReference type="GO" id="GO:0005524">
    <property type="term" value="F:ATP binding"/>
    <property type="evidence" value="ECO:0007669"/>
    <property type="project" value="UniProtKB-KW"/>
</dbReference>
<evidence type="ECO:0008006" key="6">
    <source>
        <dbReference type="Google" id="ProtNLM"/>
    </source>
</evidence>
<accession>D9SN47</accession>
<evidence type="ECO:0000256" key="3">
    <source>
        <dbReference type="ARBA" id="ARBA00022840"/>
    </source>
</evidence>
<dbReference type="eggNOG" id="COG1618">
    <property type="taxonomic scope" value="Bacteria"/>
</dbReference>
<evidence type="ECO:0000313" key="5">
    <source>
        <dbReference type="Proteomes" id="UP000002730"/>
    </source>
</evidence>
<proteinExistence type="predicted"/>
<gene>
    <name evidence="4" type="ordered locus">Clocel_2170</name>
</gene>
<dbReference type="OrthoDB" id="9786803at2"/>
<keyword evidence="3" id="KW-0067">ATP-binding</keyword>
<keyword evidence="2" id="KW-0378">Hydrolase</keyword>
<dbReference type="PANTHER" id="PTHR43146">
    <property type="entry name" value="CANCER-RELATED NUCLEOSIDE-TRIPHOSPHATASE"/>
    <property type="match status" value="1"/>
</dbReference>
<evidence type="ECO:0000313" key="4">
    <source>
        <dbReference type="EMBL" id="ADL51913.1"/>
    </source>
</evidence>
<dbReference type="RefSeq" id="WP_010076867.1">
    <property type="nucleotide sequence ID" value="NC_014393.1"/>
</dbReference>
<dbReference type="STRING" id="573061.Clocel_2170"/>
<name>D9SN47_CLOC7</name>
<dbReference type="Pfam" id="PF03266">
    <property type="entry name" value="NTPase_1"/>
    <property type="match status" value="1"/>
</dbReference>
<dbReference type="PANTHER" id="PTHR43146:SF1">
    <property type="entry name" value="CANCER-RELATED NUCLEOSIDE-TRIPHOSPHATASE"/>
    <property type="match status" value="1"/>
</dbReference>
<dbReference type="Gene3D" id="3.40.50.300">
    <property type="entry name" value="P-loop containing nucleotide triphosphate hydrolases"/>
    <property type="match status" value="1"/>
</dbReference>
<dbReference type="KEGG" id="ccb:Clocel_2170"/>
<dbReference type="HOGENOM" id="CLU_103145_1_1_9"/>
<dbReference type="AlphaFoldDB" id="D9SN47"/>
<dbReference type="Proteomes" id="UP000002730">
    <property type="component" value="Chromosome"/>
</dbReference>
<protein>
    <recommendedName>
        <fullName evidence="6">NTPase</fullName>
    </recommendedName>
</protein>